<gene>
    <name evidence="1" type="ORF">AMEX_G14358</name>
</gene>
<organism evidence="1 2">
    <name type="scientific">Astyanax mexicanus</name>
    <name type="common">Blind cave fish</name>
    <name type="synonym">Astyanax fasciatus mexicanus</name>
    <dbReference type="NCBI Taxonomy" id="7994"/>
    <lineage>
        <taxon>Eukaryota</taxon>
        <taxon>Metazoa</taxon>
        <taxon>Chordata</taxon>
        <taxon>Craniata</taxon>
        <taxon>Vertebrata</taxon>
        <taxon>Euteleostomi</taxon>
        <taxon>Actinopterygii</taxon>
        <taxon>Neopterygii</taxon>
        <taxon>Teleostei</taxon>
        <taxon>Ostariophysi</taxon>
        <taxon>Characiformes</taxon>
        <taxon>Characoidei</taxon>
        <taxon>Acestrorhamphidae</taxon>
        <taxon>Acestrorhamphinae</taxon>
        <taxon>Astyanax</taxon>
    </lineage>
</organism>
<proteinExistence type="predicted"/>
<accession>A0A8T2LRJ7</accession>
<protein>
    <submittedName>
        <fullName evidence="1">Uncharacterized protein</fullName>
    </submittedName>
</protein>
<reference evidence="1 2" key="1">
    <citation type="submission" date="2021-07" db="EMBL/GenBank/DDBJ databases">
        <authorList>
            <person name="Imarazene B."/>
            <person name="Zahm M."/>
            <person name="Klopp C."/>
            <person name="Cabau C."/>
            <person name="Beille S."/>
            <person name="Jouanno E."/>
            <person name="Castinel A."/>
            <person name="Lluch J."/>
            <person name="Gil L."/>
            <person name="Kuchtly C."/>
            <person name="Lopez Roques C."/>
            <person name="Donnadieu C."/>
            <person name="Parrinello H."/>
            <person name="Journot L."/>
            <person name="Du K."/>
            <person name="Schartl M."/>
            <person name="Retaux S."/>
            <person name="Guiguen Y."/>
        </authorList>
    </citation>
    <scope>NUCLEOTIDE SEQUENCE [LARGE SCALE GENOMIC DNA]</scope>
    <source>
        <strain evidence="1">Pach_M1</strain>
        <tissue evidence="1">Testis</tissue>
    </source>
</reference>
<evidence type="ECO:0000313" key="1">
    <source>
        <dbReference type="EMBL" id="KAG9271431.1"/>
    </source>
</evidence>
<name>A0A8T2LRJ7_ASTMX</name>
<evidence type="ECO:0000313" key="2">
    <source>
        <dbReference type="Proteomes" id="UP000752171"/>
    </source>
</evidence>
<dbReference type="AlphaFoldDB" id="A0A8T2LRJ7"/>
<dbReference type="Proteomes" id="UP000752171">
    <property type="component" value="Unassembled WGS sequence"/>
</dbReference>
<comment type="caution">
    <text evidence="1">The sequence shown here is derived from an EMBL/GenBank/DDBJ whole genome shotgun (WGS) entry which is preliminary data.</text>
</comment>
<dbReference type="EMBL" id="JAICCE010000011">
    <property type="protein sequence ID" value="KAG9271431.1"/>
    <property type="molecule type" value="Genomic_DNA"/>
</dbReference>
<sequence>MCAVKNYAPIFFATLDSQTAKAKRRDALEVPLNQHASGASVFGGYQSSWGMILLPSLKHPLTRTAGLQ</sequence>